<dbReference type="AlphaFoldDB" id="A0A1S2LLW4"/>
<accession>A0A1S2LLW4</accession>
<evidence type="ECO:0000313" key="2">
    <source>
        <dbReference type="EMBL" id="OIJ12677.1"/>
    </source>
</evidence>
<keyword evidence="3" id="KW-1185">Reference proteome</keyword>
<protein>
    <submittedName>
        <fullName evidence="2">Uncharacterized protein</fullName>
    </submittedName>
</protein>
<dbReference type="EMBL" id="MLQR01000030">
    <property type="protein sequence ID" value="OIJ12677.1"/>
    <property type="molecule type" value="Genomic_DNA"/>
</dbReference>
<feature type="coiled-coil region" evidence="1">
    <location>
        <begin position="75"/>
        <end position="130"/>
    </location>
</feature>
<reference evidence="2 3" key="1">
    <citation type="submission" date="2016-10" db="EMBL/GenBank/DDBJ databases">
        <title>Draft genome sequences of four alkaliphilic bacteria belonging to the Anaerobacillus genus.</title>
        <authorList>
            <person name="Bassil N.M."/>
            <person name="Lloyd J.R."/>
        </authorList>
    </citation>
    <scope>NUCLEOTIDE SEQUENCE [LARGE SCALE GENOMIC DNA]</scope>
    <source>
        <strain evidence="2 3">DSM 18345</strain>
    </source>
</reference>
<comment type="caution">
    <text evidence="2">The sequence shown here is derived from an EMBL/GenBank/DDBJ whole genome shotgun (WGS) entry which is preliminary data.</text>
</comment>
<organism evidence="2 3">
    <name type="scientific">Anaerobacillus alkalilacustris</name>
    <dbReference type="NCBI Taxonomy" id="393763"/>
    <lineage>
        <taxon>Bacteria</taxon>
        <taxon>Bacillati</taxon>
        <taxon>Bacillota</taxon>
        <taxon>Bacilli</taxon>
        <taxon>Bacillales</taxon>
        <taxon>Bacillaceae</taxon>
        <taxon>Anaerobacillus</taxon>
    </lineage>
</organism>
<gene>
    <name evidence="2" type="ORF">BKP37_12810</name>
</gene>
<sequence length="141" mass="17434">MRYKHKSKSFDEIKETLKDTDLYFLIEEIEWSKRQLSLMYDENYNLTEKVVDGVEEIERVKEHWIDEHRKVFMQLKDVQKENERLNKILKEAKWCANTFKDHTNQYYSEVVKLREENEELRNHIETLNEIIGMYERIEENE</sequence>
<evidence type="ECO:0000256" key="1">
    <source>
        <dbReference type="SAM" id="Coils"/>
    </source>
</evidence>
<dbReference type="Proteomes" id="UP000179524">
    <property type="component" value="Unassembled WGS sequence"/>
</dbReference>
<proteinExistence type="predicted"/>
<evidence type="ECO:0000313" key="3">
    <source>
        <dbReference type="Proteomes" id="UP000179524"/>
    </source>
</evidence>
<name>A0A1S2LLW4_9BACI</name>
<dbReference type="RefSeq" id="WP_071309997.1">
    <property type="nucleotide sequence ID" value="NZ_MLQR01000030.1"/>
</dbReference>
<keyword evidence="1" id="KW-0175">Coiled coil</keyword>